<organism evidence="3 4">
    <name type="scientific">Flavivirga rizhaonensis</name>
    <dbReference type="NCBI Taxonomy" id="2559571"/>
    <lineage>
        <taxon>Bacteria</taxon>
        <taxon>Pseudomonadati</taxon>
        <taxon>Bacteroidota</taxon>
        <taxon>Flavobacteriia</taxon>
        <taxon>Flavobacteriales</taxon>
        <taxon>Flavobacteriaceae</taxon>
        <taxon>Flavivirga</taxon>
    </lineage>
</organism>
<dbReference type="Pfam" id="PF00188">
    <property type="entry name" value="CAP"/>
    <property type="match status" value="1"/>
</dbReference>
<protein>
    <submittedName>
        <fullName evidence="3">CAP domain-containing protein</fullName>
    </submittedName>
</protein>
<dbReference type="Gene3D" id="3.40.33.10">
    <property type="entry name" value="CAP"/>
    <property type="match status" value="1"/>
</dbReference>
<evidence type="ECO:0000259" key="2">
    <source>
        <dbReference type="Pfam" id="PF00188"/>
    </source>
</evidence>
<feature type="domain" description="SCP" evidence="2">
    <location>
        <begin position="46"/>
        <end position="158"/>
    </location>
</feature>
<dbReference type="AlphaFoldDB" id="A0A4S1DW87"/>
<evidence type="ECO:0000313" key="4">
    <source>
        <dbReference type="Proteomes" id="UP000307602"/>
    </source>
</evidence>
<gene>
    <name evidence="3" type="ORF">EM932_12140</name>
</gene>
<dbReference type="EMBL" id="SRSO01000015">
    <property type="protein sequence ID" value="TGV02289.1"/>
    <property type="molecule type" value="Genomic_DNA"/>
</dbReference>
<dbReference type="InterPro" id="IPR035940">
    <property type="entry name" value="CAP_sf"/>
</dbReference>
<accession>A0A4S1DW87</accession>
<dbReference type="RefSeq" id="WP_135877461.1">
    <property type="nucleotide sequence ID" value="NZ_SRSO01000015.1"/>
</dbReference>
<dbReference type="PANTHER" id="PTHR31157">
    <property type="entry name" value="SCP DOMAIN-CONTAINING PROTEIN"/>
    <property type="match status" value="1"/>
</dbReference>
<comment type="caution">
    <text evidence="3">The sequence shown here is derived from an EMBL/GenBank/DDBJ whole genome shotgun (WGS) entry which is preliminary data.</text>
</comment>
<evidence type="ECO:0000256" key="1">
    <source>
        <dbReference type="SAM" id="SignalP"/>
    </source>
</evidence>
<dbReference type="PANTHER" id="PTHR31157:SF1">
    <property type="entry name" value="SCP DOMAIN-CONTAINING PROTEIN"/>
    <property type="match status" value="1"/>
</dbReference>
<dbReference type="InterPro" id="IPR014044">
    <property type="entry name" value="CAP_dom"/>
</dbReference>
<dbReference type="OrthoDB" id="982527at2"/>
<dbReference type="CDD" id="cd05379">
    <property type="entry name" value="CAP_bacterial"/>
    <property type="match status" value="1"/>
</dbReference>
<dbReference type="Proteomes" id="UP000307602">
    <property type="component" value="Unassembled WGS sequence"/>
</dbReference>
<name>A0A4S1DW87_9FLAO</name>
<reference evidence="3 4" key="1">
    <citation type="submission" date="2019-04" db="EMBL/GenBank/DDBJ databases">
        <authorList>
            <person name="Liu A."/>
        </authorList>
    </citation>
    <scope>NUCLEOTIDE SEQUENCE [LARGE SCALE GENOMIC DNA]</scope>
    <source>
        <strain evidence="3 4">RZ03</strain>
    </source>
</reference>
<keyword evidence="1" id="KW-0732">Signal</keyword>
<dbReference type="SUPFAM" id="SSF55797">
    <property type="entry name" value="PR-1-like"/>
    <property type="match status" value="1"/>
</dbReference>
<feature type="chain" id="PRO_5020869193" evidence="1">
    <location>
        <begin position="26"/>
        <end position="161"/>
    </location>
</feature>
<keyword evidence="4" id="KW-1185">Reference proteome</keyword>
<sequence>MKNFLLKTGLALTFFTVLTCNIACSKDDSAADIEKEMVTDIATNILQLVNEHRSSIGKQILETNTLAEDLAEEHNMFMISQGNIGHENFDYRANRLFDEENAKGVGENVAFKQVSAQQVMTAWLNSSDHRKNIEGNFSHIGVSVVKSKSGVYYFTQLFLKK</sequence>
<proteinExistence type="predicted"/>
<feature type="signal peptide" evidence="1">
    <location>
        <begin position="1"/>
        <end position="25"/>
    </location>
</feature>
<evidence type="ECO:0000313" key="3">
    <source>
        <dbReference type="EMBL" id="TGV02289.1"/>
    </source>
</evidence>